<dbReference type="EMBL" id="FQXZ01000015">
    <property type="protein sequence ID" value="SHI10407.1"/>
    <property type="molecule type" value="Genomic_DNA"/>
</dbReference>
<dbReference type="RefSeq" id="WP_073603383.1">
    <property type="nucleotide sequence ID" value="NZ_FQXZ01000015.1"/>
</dbReference>
<comment type="function">
    <text evidence="4">Responsible for synthesis of pseudouridine from uracil-13 in transfer RNAs.</text>
</comment>
<comment type="catalytic activity">
    <reaction evidence="4">
        <text>uridine(13) in tRNA = pseudouridine(13) in tRNA</text>
        <dbReference type="Rhea" id="RHEA:42540"/>
        <dbReference type="Rhea" id="RHEA-COMP:10105"/>
        <dbReference type="Rhea" id="RHEA-COMP:10106"/>
        <dbReference type="ChEBI" id="CHEBI:65314"/>
        <dbReference type="ChEBI" id="CHEBI:65315"/>
        <dbReference type="EC" id="5.4.99.27"/>
    </reaction>
</comment>
<dbReference type="InterPro" id="IPR001656">
    <property type="entry name" value="PsdUridine_synth_TruD"/>
</dbReference>
<dbReference type="PANTHER" id="PTHR47811:SF1">
    <property type="entry name" value="TRNA PSEUDOURIDINE SYNTHASE D"/>
    <property type="match status" value="1"/>
</dbReference>
<reference evidence="6 7" key="1">
    <citation type="submission" date="2016-11" db="EMBL/GenBank/DDBJ databases">
        <authorList>
            <person name="Jaros S."/>
            <person name="Januszkiewicz K."/>
            <person name="Wedrychowicz H."/>
        </authorList>
    </citation>
    <scope>NUCLEOTIDE SEQUENCE [LARGE SCALE GENOMIC DNA]</scope>
    <source>
        <strain evidence="6 7">CECT 7868</strain>
    </source>
</reference>
<dbReference type="OrthoDB" id="1550679at2"/>
<proteinExistence type="inferred from homology"/>
<evidence type="ECO:0000256" key="3">
    <source>
        <dbReference type="ARBA" id="ARBA00023235"/>
    </source>
</evidence>
<evidence type="ECO:0000256" key="4">
    <source>
        <dbReference type="HAMAP-Rule" id="MF_01082"/>
    </source>
</evidence>
<dbReference type="GO" id="GO:0005829">
    <property type="term" value="C:cytosol"/>
    <property type="evidence" value="ECO:0007669"/>
    <property type="project" value="TreeGrafter"/>
</dbReference>
<gene>
    <name evidence="4 6" type="primary">truD</name>
    <name evidence="6" type="ORF">VA7868_01668</name>
</gene>
<dbReference type="Pfam" id="PF01142">
    <property type="entry name" value="TruD"/>
    <property type="match status" value="2"/>
</dbReference>
<dbReference type="InterPro" id="IPR043165">
    <property type="entry name" value="TruD_insert_sf"/>
</dbReference>
<dbReference type="CDD" id="cd02575">
    <property type="entry name" value="PseudoU_synth_EcTruD"/>
    <property type="match status" value="1"/>
</dbReference>
<dbReference type="GO" id="GO:0160150">
    <property type="term" value="F:tRNA pseudouridine(13) synthase activity"/>
    <property type="evidence" value="ECO:0007669"/>
    <property type="project" value="UniProtKB-EC"/>
</dbReference>
<dbReference type="GO" id="GO:0031119">
    <property type="term" value="P:tRNA pseudouridine synthesis"/>
    <property type="evidence" value="ECO:0007669"/>
    <property type="project" value="UniProtKB-UniRule"/>
</dbReference>
<dbReference type="PANTHER" id="PTHR47811">
    <property type="entry name" value="TRNA PSEUDOURIDINE SYNTHASE D"/>
    <property type="match status" value="1"/>
</dbReference>
<keyword evidence="3 4" id="KW-0413">Isomerase</keyword>
<dbReference type="PROSITE" id="PS01268">
    <property type="entry name" value="UPF0024"/>
    <property type="match status" value="1"/>
</dbReference>
<evidence type="ECO:0000256" key="2">
    <source>
        <dbReference type="ARBA" id="ARBA00022694"/>
    </source>
</evidence>
<dbReference type="InterPro" id="IPR020119">
    <property type="entry name" value="PsdUridine_synth_TruD_CS"/>
</dbReference>
<name>A0A1M5YEF4_9VIBR</name>
<feature type="domain" description="TRUD" evidence="5">
    <location>
        <begin position="159"/>
        <end position="306"/>
    </location>
</feature>
<keyword evidence="2 4" id="KW-0819">tRNA processing</keyword>
<dbReference type="AlphaFoldDB" id="A0A1M5YEF4"/>
<dbReference type="HAMAP" id="MF_01082">
    <property type="entry name" value="TruD"/>
    <property type="match status" value="1"/>
</dbReference>
<dbReference type="PROSITE" id="PS50984">
    <property type="entry name" value="TRUD"/>
    <property type="match status" value="1"/>
</dbReference>
<dbReference type="EC" id="5.4.99.27" evidence="4"/>
<dbReference type="InterPro" id="IPR020103">
    <property type="entry name" value="PsdUridine_synth_cat_dom_sf"/>
</dbReference>
<dbReference type="Proteomes" id="UP000184608">
    <property type="component" value="Unassembled WGS sequence"/>
</dbReference>
<evidence type="ECO:0000313" key="7">
    <source>
        <dbReference type="Proteomes" id="UP000184608"/>
    </source>
</evidence>
<accession>A0A1M5YEF4</accession>
<feature type="active site" description="Nucleophile" evidence="4">
    <location>
        <position position="82"/>
    </location>
</feature>
<dbReference type="InterPro" id="IPR042214">
    <property type="entry name" value="TruD_catalytic"/>
</dbReference>
<dbReference type="InterPro" id="IPR050170">
    <property type="entry name" value="TruD_pseudoU_synthase"/>
</dbReference>
<dbReference type="SUPFAM" id="SSF55120">
    <property type="entry name" value="Pseudouridine synthase"/>
    <property type="match status" value="1"/>
</dbReference>
<sequence>MSNDILADLAYLYGQPTVKAKFKEKPEHFIVKENLGFSPDGDGEHLFVRIRKTGENTRFVANELAKACGVKSKDVSWAGLKDRHAITEQWLSVCLPKQDNPDFSSFLSQYPQIEILDISRHRKKLRPGELKENHFQITLTSVSDMGDVLRRLEYIQRDGVPNYFGTQRFGHDGNNVREARRWGRDNVRTRNQSQRSLYLSAARSWIFNHIVSERIQQGLFDQLICGDIALVQGEFVLVTEDNLVALNQTLSEGLSHISGALAGDNELPTVGKVSDLEQGCLDAEPDLMKLIRGNRMQHDRRKLSLKPNQLNWKVKENEVILDFSLDAGCFATSVLRELIEFIPVERVFE</sequence>
<evidence type="ECO:0000256" key="1">
    <source>
        <dbReference type="ARBA" id="ARBA00007953"/>
    </source>
</evidence>
<dbReference type="Gene3D" id="3.30.2340.10">
    <property type="entry name" value="TruD, insertion domain"/>
    <property type="match status" value="1"/>
</dbReference>
<dbReference type="STRING" id="1216006.VA7868_01668"/>
<keyword evidence="7" id="KW-1185">Reference proteome</keyword>
<evidence type="ECO:0000259" key="5">
    <source>
        <dbReference type="PROSITE" id="PS50984"/>
    </source>
</evidence>
<dbReference type="GO" id="GO:0003723">
    <property type="term" value="F:RNA binding"/>
    <property type="evidence" value="ECO:0007669"/>
    <property type="project" value="InterPro"/>
</dbReference>
<dbReference type="NCBIfam" id="NF002155">
    <property type="entry name" value="PRK00984.1-4"/>
    <property type="match status" value="1"/>
</dbReference>
<dbReference type="InterPro" id="IPR011760">
    <property type="entry name" value="PsdUridine_synth_TruD_insert"/>
</dbReference>
<comment type="similarity">
    <text evidence="1 4">Belongs to the pseudouridine synthase TruD family.</text>
</comment>
<protein>
    <recommendedName>
        <fullName evidence="4">tRNA pseudouridine synthase D</fullName>
        <ecNumber evidence="4">5.4.99.27</ecNumber>
    </recommendedName>
    <alternativeName>
        <fullName evidence="4">tRNA pseudouridine(13) synthase</fullName>
    </alternativeName>
    <alternativeName>
        <fullName evidence="4">tRNA pseudouridylate synthase D</fullName>
    </alternativeName>
    <alternativeName>
        <fullName evidence="4">tRNA-uridine isomerase D</fullName>
    </alternativeName>
</protein>
<dbReference type="Gene3D" id="3.30.2350.20">
    <property type="entry name" value="TruD, catalytic domain"/>
    <property type="match status" value="1"/>
</dbReference>
<evidence type="ECO:0000313" key="6">
    <source>
        <dbReference type="EMBL" id="SHI10407.1"/>
    </source>
</evidence>
<organism evidence="6 7">
    <name type="scientific">Vibrio aerogenes CECT 7868</name>
    <dbReference type="NCBI Taxonomy" id="1216006"/>
    <lineage>
        <taxon>Bacteria</taxon>
        <taxon>Pseudomonadati</taxon>
        <taxon>Pseudomonadota</taxon>
        <taxon>Gammaproteobacteria</taxon>
        <taxon>Vibrionales</taxon>
        <taxon>Vibrionaceae</taxon>
        <taxon>Vibrio</taxon>
    </lineage>
</organism>